<evidence type="ECO:0000256" key="1">
    <source>
        <dbReference type="SAM" id="MobiDB-lite"/>
    </source>
</evidence>
<organism evidence="2 3">
    <name type="scientific">Vigna unguiculata</name>
    <name type="common">Cowpea</name>
    <dbReference type="NCBI Taxonomy" id="3917"/>
    <lineage>
        <taxon>Eukaryota</taxon>
        <taxon>Viridiplantae</taxon>
        <taxon>Streptophyta</taxon>
        <taxon>Embryophyta</taxon>
        <taxon>Tracheophyta</taxon>
        <taxon>Spermatophyta</taxon>
        <taxon>Magnoliopsida</taxon>
        <taxon>eudicotyledons</taxon>
        <taxon>Gunneridae</taxon>
        <taxon>Pentapetalae</taxon>
        <taxon>rosids</taxon>
        <taxon>fabids</taxon>
        <taxon>Fabales</taxon>
        <taxon>Fabaceae</taxon>
        <taxon>Papilionoideae</taxon>
        <taxon>50 kb inversion clade</taxon>
        <taxon>NPAAA clade</taxon>
        <taxon>indigoferoid/millettioid clade</taxon>
        <taxon>Phaseoleae</taxon>
        <taxon>Vigna</taxon>
    </lineage>
</organism>
<feature type="compositionally biased region" description="Polar residues" evidence="1">
    <location>
        <begin position="1"/>
        <end position="10"/>
    </location>
</feature>
<keyword evidence="3" id="KW-1185">Reference proteome</keyword>
<feature type="compositionally biased region" description="Polar residues" evidence="1">
    <location>
        <begin position="33"/>
        <end position="43"/>
    </location>
</feature>
<dbReference type="Proteomes" id="UP000501690">
    <property type="component" value="Linkage Group LG5"/>
</dbReference>
<gene>
    <name evidence="2" type="ORF">DEO72_LG5g881</name>
</gene>
<dbReference type="AlphaFoldDB" id="A0A4D6LV47"/>
<protein>
    <submittedName>
        <fullName evidence="2">Uncharacterized protein</fullName>
    </submittedName>
</protein>
<accession>A0A4D6LV47</accession>
<proteinExistence type="predicted"/>
<dbReference type="EMBL" id="CP039349">
    <property type="protein sequence ID" value="QCD92812.1"/>
    <property type="molecule type" value="Genomic_DNA"/>
</dbReference>
<evidence type="ECO:0000313" key="2">
    <source>
        <dbReference type="EMBL" id="QCD92812.1"/>
    </source>
</evidence>
<reference evidence="2 3" key="1">
    <citation type="submission" date="2019-04" db="EMBL/GenBank/DDBJ databases">
        <title>An improved genome assembly and genetic linkage map for asparagus bean, Vigna unguiculata ssp. sesquipedialis.</title>
        <authorList>
            <person name="Xia Q."/>
            <person name="Zhang R."/>
            <person name="Dong Y."/>
        </authorList>
    </citation>
    <scope>NUCLEOTIDE SEQUENCE [LARGE SCALE GENOMIC DNA]</scope>
    <source>
        <tissue evidence="2">Leaf</tissue>
    </source>
</reference>
<sequence length="56" mass="6044">MNVMAGNQNDMLGGEQLGGEQLEGEQLEGEQGNPPQVQASAESDQIICIRMSRVRV</sequence>
<name>A0A4D6LV47_VIGUN</name>
<evidence type="ECO:0000313" key="3">
    <source>
        <dbReference type="Proteomes" id="UP000501690"/>
    </source>
</evidence>
<feature type="region of interest" description="Disordered" evidence="1">
    <location>
        <begin position="1"/>
        <end position="44"/>
    </location>
</feature>